<dbReference type="Pfam" id="PF08015">
    <property type="entry name" value="Pheromone"/>
    <property type="match status" value="1"/>
</dbReference>
<dbReference type="GO" id="GO:0000772">
    <property type="term" value="F:mating pheromone activity"/>
    <property type="evidence" value="ECO:0007669"/>
    <property type="project" value="InterPro"/>
</dbReference>
<comment type="caution">
    <text evidence="1">The sequence shown here is derived from an EMBL/GenBank/DDBJ whole genome shotgun (WGS) entry which is preliminary data.</text>
</comment>
<proteinExistence type="predicted"/>
<gene>
    <name evidence="1" type="ORF">BDN70DRAFT_881212</name>
</gene>
<dbReference type="AlphaFoldDB" id="A0A9P6CRU4"/>
<evidence type="ECO:0008006" key="3">
    <source>
        <dbReference type="Google" id="ProtNLM"/>
    </source>
</evidence>
<name>A0A9P6CRU4_9AGAR</name>
<dbReference type="InterPro" id="IPR012597">
    <property type="entry name" value="Pheromone"/>
</dbReference>
<keyword evidence="2" id="KW-1185">Reference proteome</keyword>
<accession>A0A9P6CRU4</accession>
<evidence type="ECO:0000313" key="2">
    <source>
        <dbReference type="Proteomes" id="UP000807469"/>
    </source>
</evidence>
<reference evidence="1" key="1">
    <citation type="submission" date="2020-11" db="EMBL/GenBank/DDBJ databases">
        <authorList>
            <consortium name="DOE Joint Genome Institute"/>
            <person name="Ahrendt S."/>
            <person name="Riley R."/>
            <person name="Andreopoulos W."/>
            <person name="Labutti K."/>
            <person name="Pangilinan J."/>
            <person name="Ruiz-Duenas F.J."/>
            <person name="Barrasa J.M."/>
            <person name="Sanchez-Garcia M."/>
            <person name="Camarero S."/>
            <person name="Miyauchi S."/>
            <person name="Serrano A."/>
            <person name="Linde D."/>
            <person name="Babiker R."/>
            <person name="Drula E."/>
            <person name="Ayuso-Fernandez I."/>
            <person name="Pacheco R."/>
            <person name="Padilla G."/>
            <person name="Ferreira P."/>
            <person name="Barriuso J."/>
            <person name="Kellner H."/>
            <person name="Castanera R."/>
            <person name="Alfaro M."/>
            <person name="Ramirez L."/>
            <person name="Pisabarro A.G."/>
            <person name="Kuo A."/>
            <person name="Tritt A."/>
            <person name="Lipzen A."/>
            <person name="He G."/>
            <person name="Yan M."/>
            <person name="Ng V."/>
            <person name="Cullen D."/>
            <person name="Martin F."/>
            <person name="Rosso M.-N."/>
            <person name="Henrissat B."/>
            <person name="Hibbett D."/>
            <person name="Martinez A.T."/>
            <person name="Grigoriev I.V."/>
        </authorList>
    </citation>
    <scope>NUCLEOTIDE SEQUENCE</scope>
    <source>
        <strain evidence="1">CIRM-BRFM 674</strain>
    </source>
</reference>
<dbReference type="Proteomes" id="UP000807469">
    <property type="component" value="Unassembled WGS sequence"/>
</dbReference>
<dbReference type="EMBL" id="MU155261">
    <property type="protein sequence ID" value="KAF9477441.1"/>
    <property type="molecule type" value="Genomic_DNA"/>
</dbReference>
<protein>
    <recommendedName>
        <fullName evidence="3">Pheromone</fullName>
    </recommendedName>
</protein>
<dbReference type="GO" id="GO:0016020">
    <property type="term" value="C:membrane"/>
    <property type="evidence" value="ECO:0007669"/>
    <property type="project" value="InterPro"/>
</dbReference>
<evidence type="ECO:0000313" key="1">
    <source>
        <dbReference type="EMBL" id="KAF9477441.1"/>
    </source>
</evidence>
<organism evidence="1 2">
    <name type="scientific">Pholiota conissans</name>
    <dbReference type="NCBI Taxonomy" id="109636"/>
    <lineage>
        <taxon>Eukaryota</taxon>
        <taxon>Fungi</taxon>
        <taxon>Dikarya</taxon>
        <taxon>Basidiomycota</taxon>
        <taxon>Agaricomycotina</taxon>
        <taxon>Agaricomycetes</taxon>
        <taxon>Agaricomycetidae</taxon>
        <taxon>Agaricales</taxon>
        <taxon>Agaricineae</taxon>
        <taxon>Strophariaceae</taxon>
        <taxon>Pholiota</taxon>
    </lineage>
</organism>
<sequence>MDAFTSFSDLFALLNSDTTISLNERSDTRAEAELVELSPVPVDEERRSGVAITSFCVIS</sequence>